<organism evidence="2">
    <name type="scientific">Ganoderma boninense</name>
    <dbReference type="NCBI Taxonomy" id="34458"/>
    <lineage>
        <taxon>Eukaryota</taxon>
        <taxon>Fungi</taxon>
        <taxon>Dikarya</taxon>
        <taxon>Basidiomycota</taxon>
        <taxon>Agaricomycotina</taxon>
        <taxon>Agaricomycetes</taxon>
        <taxon>Polyporales</taxon>
        <taxon>Polyporaceae</taxon>
        <taxon>Ganoderma</taxon>
    </lineage>
</organism>
<evidence type="ECO:0000256" key="1">
    <source>
        <dbReference type="SAM" id="MobiDB-lite"/>
    </source>
</evidence>
<dbReference type="EMBL" id="LR726574">
    <property type="protein sequence ID" value="VWO97862.1"/>
    <property type="molecule type" value="Genomic_DNA"/>
</dbReference>
<gene>
    <name evidence="2" type="primary">I1RSK0</name>
</gene>
<dbReference type="AlphaFoldDB" id="A0A5K1JYT4"/>
<protein>
    <submittedName>
        <fullName evidence="2">Uncharacterized protein</fullName>
    </submittedName>
</protein>
<feature type="region of interest" description="Disordered" evidence="1">
    <location>
        <begin position="1032"/>
        <end position="1051"/>
    </location>
</feature>
<proteinExistence type="predicted"/>
<feature type="compositionally biased region" description="Low complexity" evidence="1">
    <location>
        <begin position="16"/>
        <end position="26"/>
    </location>
</feature>
<feature type="region of interest" description="Disordered" evidence="1">
    <location>
        <begin position="1"/>
        <end position="26"/>
    </location>
</feature>
<reference evidence="2" key="1">
    <citation type="submission" date="2019-10" db="EMBL/GenBank/DDBJ databases">
        <authorList>
            <person name="Nor Muhammad N."/>
        </authorList>
    </citation>
    <scope>NUCLEOTIDE SEQUENCE</scope>
</reference>
<evidence type="ECO:0000313" key="2">
    <source>
        <dbReference type="EMBL" id="VWO97862.1"/>
    </source>
</evidence>
<sequence length="1235" mass="139607">MRSPAPLSPSPEPSFDDSSLVASSSSLAIGQADSQPILDSGADEETPSLDTWVNSLQEELERRGQEADTSHFGLLFRYPPETTGGKPHLSDQKEVNSGPYSILDDYPANQSLLDYEQWLLQSILLVDSLSQEASATHRLRLVILRRVIDKEFSRLEALKEAEWHRQRRTTSPATVDIAAAGNGSLSLNGPGVVDTCGYRDPSWKNLDVVNLLLQIIGAVTMLLCRVSMAKCNWMLRALKVAFALGFEAACGKMRTFPAGQYIHQDFDHWLARLQWYPGIEAIVDRDVLDPENYTPGFYRDVWDTPTFRTLKGADGKLFIDPTVSEGRYIFGICMDGFNGEGKGGAVRPLTAVYLVWYNLPPELRFKYEHMYLAGVLCGHPSLEQINHLLRPLMSCFCRSYLHGVWFRSTPLHPSGKLSRSAIVPVVADLLAARQLAGFAPHNHTNFCSLCTQKLGDIEELDYRNWSHRSLEEHRRIAAEWRDAATEAAQDDIYDTHGIRWSELLRLPYWDPTKYVALDSMHMFYLGNFQRHCEQVWGMGGKYRDGLDGIAYDPEKKPPTSHELKNAVKILRAGSRAELAGLRTEILRTLCKDYRLRFPKKRSKLLEVLVKFRVDQGWFDDQGNLVMPDEVHSSPQSILPELPPQSAVGVDVAQPQVVTSQTESDVLRKALDTLQNGNKTALTRLPAQAVRVLCETLLAPPAEGWEALNKAALLNLIHQYRRDQRITDDQDKLLPKPPRRNTADGLGEMAVAQDTLRHGSMTQLRRLPTLLLIELSNENHISSRQPLNKTQALEQLQDYRVKEGIEREDGGLVRPRNARTRILGRDRMKLIWDDMDNTTYPSWFSPAPPRVAATGTSAGMKADQWRSYCTVHLPISLLHWWGCSQESSREYRILVNFMDLSCSPEPPYLPTSIFPFTGPMSPKESAHRMPPVASPSNTTIFFYSRFKLIIEWVSNLNIPTTTLEHHADATVDDLSGTLLRRFCMQQNLRLMINDQDLPGSLHSLALGFTTTFRSKAAMSLLAATLAPDDDHLDGFDSPAENKFQSNHLSDPEYSTPIRSQTILPEDIFPVFQEWWFNHQTGPDLQPPLPFSRMLNQVTINGAEYTTQRKRPRDSHVVITAEDEQDWQAGCIRQIFEHTQHHRSQIFLVVDCFKQLTHEHALRDPCRAFPVAGGRLFYKTLLPVPKIVKTSDVTGHFACRDRVLPSGREPASDDALESETISCIHVLPLEKVSARWH</sequence>
<name>A0A5K1JYT4_9APHY</name>
<dbReference type="PANTHER" id="PTHR46579">
    <property type="entry name" value="F5/8 TYPE C DOMAIN-CONTAINING PROTEIN-RELATED"/>
    <property type="match status" value="1"/>
</dbReference>
<dbReference type="PANTHER" id="PTHR46579:SF2">
    <property type="entry name" value="C2H2-TYPE DOMAIN-CONTAINING PROTEIN"/>
    <property type="match status" value="1"/>
</dbReference>
<accession>A0A5K1JYT4</accession>
<feature type="compositionally biased region" description="Pro residues" evidence="1">
    <location>
        <begin position="1"/>
        <end position="12"/>
    </location>
</feature>